<evidence type="ECO:0000313" key="4">
    <source>
        <dbReference type="Proteomes" id="UP000811619"/>
    </source>
</evidence>
<dbReference type="OrthoDB" id="5400539at2759"/>
<dbReference type="InterPro" id="IPR020999">
    <property type="entry name" value="Chitin_synth_reg_RCR"/>
</dbReference>
<gene>
    <name evidence="3" type="ORF">E4U42_001551</name>
</gene>
<dbReference type="Pfam" id="PF12273">
    <property type="entry name" value="RCR"/>
    <property type="match status" value="1"/>
</dbReference>
<organism evidence="3 4">
    <name type="scientific">Claviceps africana</name>
    <dbReference type="NCBI Taxonomy" id="83212"/>
    <lineage>
        <taxon>Eukaryota</taxon>
        <taxon>Fungi</taxon>
        <taxon>Dikarya</taxon>
        <taxon>Ascomycota</taxon>
        <taxon>Pezizomycotina</taxon>
        <taxon>Sordariomycetes</taxon>
        <taxon>Hypocreomycetidae</taxon>
        <taxon>Hypocreales</taxon>
        <taxon>Clavicipitaceae</taxon>
        <taxon>Claviceps</taxon>
    </lineage>
</organism>
<feature type="region of interest" description="Disordered" evidence="1">
    <location>
        <begin position="102"/>
        <end position="165"/>
    </location>
</feature>
<dbReference type="Proteomes" id="UP000811619">
    <property type="component" value="Unassembled WGS sequence"/>
</dbReference>
<protein>
    <submittedName>
        <fullName evidence="3">Uncharacterized protein</fullName>
    </submittedName>
</protein>
<dbReference type="EMBL" id="SRPY01000147">
    <property type="protein sequence ID" value="KAG5927909.1"/>
    <property type="molecule type" value="Genomic_DNA"/>
</dbReference>
<comment type="caution">
    <text evidence="3">The sequence shown here is derived from an EMBL/GenBank/DDBJ whole genome shotgun (WGS) entry which is preliminary data.</text>
</comment>
<evidence type="ECO:0000256" key="2">
    <source>
        <dbReference type="SAM" id="Phobius"/>
    </source>
</evidence>
<accession>A0A8K0NHZ3</accession>
<sequence length="165" mass="18801">MAIGTRDIYCVDGECYYSWWQSQTGIIVRWVVFFVILALFLLYVIGGTFHARRRMRKGLEPLGYHRFLVRRRFQAPPANQQWPANQQPGVYYYQHPQQTGCQPAYPMNDMPLPAYDPNRPPVYSGPPEGGSKVDPSQNRTPAQPPPETNGAQEYAPPQGPPPPNR</sequence>
<keyword evidence="2" id="KW-0472">Membrane</keyword>
<reference evidence="3" key="1">
    <citation type="journal article" date="2020" name="bioRxiv">
        <title>Whole genome comparisons of ergot fungi reveals the divergence and evolution of species within the genus Claviceps are the result of varying mechanisms driving genome evolution and host range expansion.</title>
        <authorList>
            <person name="Wyka S.A."/>
            <person name="Mondo S.J."/>
            <person name="Liu M."/>
            <person name="Dettman J."/>
            <person name="Nalam V."/>
            <person name="Broders K.D."/>
        </authorList>
    </citation>
    <scope>NUCLEOTIDE SEQUENCE</scope>
    <source>
        <strain evidence="3">CCC 489</strain>
    </source>
</reference>
<keyword evidence="4" id="KW-1185">Reference proteome</keyword>
<evidence type="ECO:0000313" key="3">
    <source>
        <dbReference type="EMBL" id="KAG5927909.1"/>
    </source>
</evidence>
<keyword evidence="2" id="KW-1133">Transmembrane helix</keyword>
<name>A0A8K0NHZ3_9HYPO</name>
<evidence type="ECO:0000256" key="1">
    <source>
        <dbReference type="SAM" id="MobiDB-lite"/>
    </source>
</evidence>
<feature type="transmembrane region" description="Helical" evidence="2">
    <location>
        <begin position="27"/>
        <end position="49"/>
    </location>
</feature>
<proteinExistence type="predicted"/>
<dbReference type="AlphaFoldDB" id="A0A8K0NHZ3"/>
<keyword evidence="2" id="KW-0812">Transmembrane</keyword>